<sequence length="132" mass="15861">MQFLCTRKCIYTVVGNMWVRPTPVDCFSLHFPLLCNLQLMQCKCFPFKHYYLLVCCEDYINFPFTENIRFFCPLLIILWRFYNVATSNQTPSGLLKSDYLQLRVRLFHKRLVLVETTDWSARPLPQWKHNNV</sequence>
<evidence type="ECO:0000313" key="1">
    <source>
        <dbReference type="EMBL" id="CAG6724101.1"/>
    </source>
</evidence>
<protein>
    <submittedName>
        <fullName evidence="1">Uncharacterized protein</fullName>
    </submittedName>
</protein>
<organism evidence="1">
    <name type="scientific">Cacopsylla melanoneura</name>
    <dbReference type="NCBI Taxonomy" id="428564"/>
    <lineage>
        <taxon>Eukaryota</taxon>
        <taxon>Metazoa</taxon>
        <taxon>Ecdysozoa</taxon>
        <taxon>Arthropoda</taxon>
        <taxon>Hexapoda</taxon>
        <taxon>Insecta</taxon>
        <taxon>Pterygota</taxon>
        <taxon>Neoptera</taxon>
        <taxon>Paraneoptera</taxon>
        <taxon>Hemiptera</taxon>
        <taxon>Sternorrhyncha</taxon>
        <taxon>Psylloidea</taxon>
        <taxon>Psyllidae</taxon>
        <taxon>Psyllinae</taxon>
        <taxon>Cacopsylla</taxon>
    </lineage>
</organism>
<reference evidence="1" key="1">
    <citation type="submission" date="2021-05" db="EMBL/GenBank/DDBJ databases">
        <authorList>
            <person name="Alioto T."/>
            <person name="Alioto T."/>
            <person name="Gomez Garrido J."/>
        </authorList>
    </citation>
    <scope>NUCLEOTIDE SEQUENCE</scope>
</reference>
<name>A0A8D8VEG8_9HEMI</name>
<accession>A0A8D8VEG8</accession>
<dbReference type="AlphaFoldDB" id="A0A8D8VEG8"/>
<dbReference type="EMBL" id="HBUF01366999">
    <property type="protein sequence ID" value="CAG6724101.1"/>
    <property type="molecule type" value="Transcribed_RNA"/>
</dbReference>
<proteinExistence type="predicted"/>
<dbReference type="EMBL" id="HBUF01367000">
    <property type="protein sequence ID" value="CAG6724103.1"/>
    <property type="molecule type" value="Transcribed_RNA"/>
</dbReference>